<evidence type="ECO:0000313" key="2">
    <source>
        <dbReference type="EMBL" id="ANP27978.1"/>
    </source>
</evidence>
<gene>
    <name evidence="2" type="ORF">DAD186_14280</name>
</gene>
<dbReference type="KEGG" id="dva:DAD186_14280"/>
<organism evidence="2 3">
    <name type="scientific">Dermabacter vaginalis</name>
    <dbReference type="NCBI Taxonomy" id="1630135"/>
    <lineage>
        <taxon>Bacteria</taxon>
        <taxon>Bacillati</taxon>
        <taxon>Actinomycetota</taxon>
        <taxon>Actinomycetes</taxon>
        <taxon>Micrococcales</taxon>
        <taxon>Dermabacteraceae</taxon>
        <taxon>Dermabacter</taxon>
    </lineage>
</organism>
<evidence type="ECO:0000313" key="3">
    <source>
        <dbReference type="Proteomes" id="UP000092596"/>
    </source>
</evidence>
<dbReference type="Proteomes" id="UP000092596">
    <property type="component" value="Chromosome"/>
</dbReference>
<dbReference type="AlphaFoldDB" id="A0A1B0ZJ72"/>
<sequence length="482" mass="52228">MVDSGTHHQSALESVYDNLEMLLALTNAAISRSVFWSRKLSRVSAGNSARAQRAEPVEWTRAEQTPVAEQTPTRVVSDTDPSSVAEGEDEEFTAWLRTEFGIEVNGDNVEFVETRANAGMRSRRVQAWNLASSDDLREAFTRMKEGRSDETLDAAVVPILRAYHLGAGTAVQTFENVGADGERVNARTRVRVEDGKVVTSRFLERPDLLADVSEADMARALRWLGATDITRDARGGWFPYTDDPAAKLEQVGRAAPDTPLARLSEAHKFHTATREEIIQAARAHQLYVETSEVLPQSLFERPLGPGGADGVQYREFNMGTNRRVATWVKDGKATRHPDGVPSVVMDENRQVIAAGHYDNGKATGQWVFTDPSHSFVAEKATLDPETGRARDVYRRESDNEPFARASSLDGAVLASTATTAAVTVGMKSAVEDATVVSNRPSTRLGETNSGVGYGGGLEAGTEPLLAAVLDTAGPSTGGPRMN</sequence>
<proteinExistence type="predicted"/>
<name>A0A1B0ZJ72_9MICO</name>
<reference evidence="2 3" key="1">
    <citation type="submission" date="2015-06" db="EMBL/GenBank/DDBJ databases">
        <title>Investigation of pathophysiology for high-risk pregnancy and development of treatment modality based on it.</title>
        <authorList>
            <person name="Kim B.-C."/>
            <person name="Lim S."/>
        </authorList>
    </citation>
    <scope>NUCLEOTIDE SEQUENCE [LARGE SCALE GENOMIC DNA]</scope>
    <source>
        <strain evidence="2 3">AD1-86</strain>
    </source>
</reference>
<protein>
    <submittedName>
        <fullName evidence="2">Uncharacterized protein</fullName>
    </submittedName>
</protein>
<dbReference type="EMBL" id="CP012117">
    <property type="protein sequence ID" value="ANP27978.1"/>
    <property type="molecule type" value="Genomic_DNA"/>
</dbReference>
<feature type="region of interest" description="Disordered" evidence="1">
    <location>
        <begin position="47"/>
        <end position="89"/>
    </location>
</feature>
<feature type="compositionally biased region" description="Basic and acidic residues" evidence="1">
    <location>
        <begin position="52"/>
        <end position="61"/>
    </location>
</feature>
<evidence type="ECO:0000256" key="1">
    <source>
        <dbReference type="SAM" id="MobiDB-lite"/>
    </source>
</evidence>
<feature type="compositionally biased region" description="Polar residues" evidence="1">
    <location>
        <begin position="67"/>
        <end position="82"/>
    </location>
</feature>
<accession>A0A1B0ZJ72</accession>